<name>A0ABT4VM03_9HYPH</name>
<comment type="cofactor">
    <cofactor evidence="1">
        <name>FAD</name>
        <dbReference type="ChEBI" id="CHEBI:57692"/>
    </cofactor>
</comment>
<keyword evidence="3" id="KW-0274">FAD</keyword>
<dbReference type="RefSeq" id="WP_271089432.1">
    <property type="nucleotide sequence ID" value="NZ_JAPJZH010000005.1"/>
</dbReference>
<dbReference type="SUPFAM" id="SSF51905">
    <property type="entry name" value="FAD/NAD(P)-binding domain"/>
    <property type="match status" value="1"/>
</dbReference>
<dbReference type="InterPro" id="IPR002938">
    <property type="entry name" value="FAD-bd"/>
</dbReference>
<dbReference type="Gene3D" id="3.40.30.120">
    <property type="match status" value="1"/>
</dbReference>
<dbReference type="Pfam" id="PF01494">
    <property type="entry name" value="FAD_binding_3"/>
    <property type="match status" value="1"/>
</dbReference>
<feature type="domain" description="FAD-binding" evidence="4">
    <location>
        <begin position="27"/>
        <end position="368"/>
    </location>
</feature>
<dbReference type="NCBIfam" id="NF006002">
    <property type="entry name" value="PRK08132.1"/>
    <property type="match status" value="1"/>
</dbReference>
<dbReference type="PANTHER" id="PTHR43004:SF19">
    <property type="entry name" value="BINDING MONOOXYGENASE, PUTATIVE (JCVI)-RELATED"/>
    <property type="match status" value="1"/>
</dbReference>
<dbReference type="PRINTS" id="PR00420">
    <property type="entry name" value="RNGMNOXGNASE"/>
</dbReference>
<dbReference type="PANTHER" id="PTHR43004">
    <property type="entry name" value="TRK SYSTEM POTASSIUM UPTAKE PROTEIN"/>
    <property type="match status" value="1"/>
</dbReference>
<dbReference type="Proteomes" id="UP001148313">
    <property type="component" value="Unassembled WGS sequence"/>
</dbReference>
<protein>
    <submittedName>
        <fullName evidence="5">FAD-dependent oxidoreductase</fullName>
    </submittedName>
</protein>
<keyword evidence="6" id="KW-1185">Reference proteome</keyword>
<sequence>MSKIFETPLYPYHRSADQDAAAPVRHPVIVIGAGPIGLAAGIDLAQHDVPVVIIDENDKVSWGSRAICYAKRPLEILDRLGCGDEFVDKSVEWQLGKVFFDERKIYEFDLLPEEGHKRPAFINLQQYHFEEYLVHRVQALQAEGKQIEIRGNSRVASIDPRDDHVLVTVDTPEGSYKLEGDWLIACDGATSPARKMLGLDFIGRVFEDNFLIADVIMEADFPTERWFWFDPPFNRDQSALLHKQPDNVWRIDLQLGWNIDKDEEKKPENVIPRLKAMLGEDAKFELEWVSIYTFQCRRMEKFRHGRVLFAGDSAHQVSPFGARGANSGLQDTDNLIWKLKLVLDGVAPESLLDSYDYERILGADENIMNSSRSTDFITPKSEISRIFRDAVLDLAESHEFARPLVNSGRLSVPSVYDGSPLNGNDDPDLPPRTRPGAPVVDAPVGDNWLTDLIGNRFQLVGINTEVPASLDVDGVRVEGMRISSAEDTDGHLQKRYLGAEDQAVYLFRPDQHVAARWFDYSENAVRTAVNTATGRA</sequence>
<evidence type="ECO:0000256" key="3">
    <source>
        <dbReference type="ARBA" id="ARBA00022827"/>
    </source>
</evidence>
<comment type="caution">
    <text evidence="5">The sequence shown here is derived from an EMBL/GenBank/DDBJ whole genome shotgun (WGS) entry which is preliminary data.</text>
</comment>
<dbReference type="Gene3D" id="3.30.70.2450">
    <property type="match status" value="1"/>
</dbReference>
<evidence type="ECO:0000256" key="2">
    <source>
        <dbReference type="ARBA" id="ARBA00022630"/>
    </source>
</evidence>
<reference evidence="5" key="1">
    <citation type="submission" date="2022-11" db="EMBL/GenBank/DDBJ databases">
        <title>Hoeflea poritis sp. nov., isolated from scleractinian coral Porites lutea.</title>
        <authorList>
            <person name="Zhang G."/>
            <person name="Wei Q."/>
            <person name="Cai L."/>
        </authorList>
    </citation>
    <scope>NUCLEOTIDE SEQUENCE</scope>
    <source>
        <strain evidence="5">E7-10</strain>
    </source>
</reference>
<dbReference type="Gene3D" id="3.50.50.60">
    <property type="entry name" value="FAD/NAD(P)-binding domain"/>
    <property type="match status" value="1"/>
</dbReference>
<dbReference type="EMBL" id="JAPJZH010000005">
    <property type="protein sequence ID" value="MDA4845750.1"/>
    <property type="molecule type" value="Genomic_DNA"/>
</dbReference>
<evidence type="ECO:0000313" key="6">
    <source>
        <dbReference type="Proteomes" id="UP001148313"/>
    </source>
</evidence>
<proteinExistence type="predicted"/>
<evidence type="ECO:0000259" key="4">
    <source>
        <dbReference type="Pfam" id="PF01494"/>
    </source>
</evidence>
<dbReference type="InterPro" id="IPR036188">
    <property type="entry name" value="FAD/NAD-bd_sf"/>
</dbReference>
<dbReference type="InterPro" id="IPR050641">
    <property type="entry name" value="RIFMO-like"/>
</dbReference>
<evidence type="ECO:0000256" key="1">
    <source>
        <dbReference type="ARBA" id="ARBA00001974"/>
    </source>
</evidence>
<organism evidence="5 6">
    <name type="scientific">Hoeflea poritis</name>
    <dbReference type="NCBI Taxonomy" id="2993659"/>
    <lineage>
        <taxon>Bacteria</taxon>
        <taxon>Pseudomonadati</taxon>
        <taxon>Pseudomonadota</taxon>
        <taxon>Alphaproteobacteria</taxon>
        <taxon>Hyphomicrobiales</taxon>
        <taxon>Rhizobiaceae</taxon>
        <taxon>Hoeflea</taxon>
    </lineage>
</organism>
<evidence type="ECO:0000313" key="5">
    <source>
        <dbReference type="EMBL" id="MDA4845750.1"/>
    </source>
</evidence>
<gene>
    <name evidence="5" type="ORF">OOZ53_10345</name>
</gene>
<accession>A0ABT4VM03</accession>
<keyword evidence="2" id="KW-0285">Flavoprotein</keyword>